<keyword evidence="5" id="KW-1185">Reference proteome</keyword>
<dbReference type="GO" id="GO:0000166">
    <property type="term" value="F:nucleotide binding"/>
    <property type="evidence" value="ECO:0007669"/>
    <property type="project" value="InterPro"/>
</dbReference>
<evidence type="ECO:0000313" key="4">
    <source>
        <dbReference type="EMBL" id="AWB50250.1"/>
    </source>
</evidence>
<evidence type="ECO:0000256" key="1">
    <source>
        <dbReference type="ARBA" id="ARBA00023002"/>
    </source>
</evidence>
<evidence type="ECO:0000313" key="5">
    <source>
        <dbReference type="Proteomes" id="UP000244496"/>
    </source>
</evidence>
<dbReference type="KEGG" id="geh:HYN69_06200"/>
<dbReference type="Proteomes" id="UP000244496">
    <property type="component" value="Chromosome"/>
</dbReference>
<dbReference type="PANTHER" id="PTHR43818:SF11">
    <property type="entry name" value="BCDNA.GH03377"/>
    <property type="match status" value="1"/>
</dbReference>
<feature type="domain" description="Gfo/Idh/MocA-like oxidoreductase N-terminal" evidence="2">
    <location>
        <begin position="1"/>
        <end position="119"/>
    </location>
</feature>
<dbReference type="Pfam" id="PF22725">
    <property type="entry name" value="GFO_IDH_MocA_C3"/>
    <property type="match status" value="1"/>
</dbReference>
<reference evidence="4 5" key="1">
    <citation type="submission" date="2018-04" db="EMBL/GenBank/DDBJ databases">
        <title>Genome sequencing of Gemmobacter.</title>
        <authorList>
            <person name="Yi H."/>
            <person name="Baek M.-G."/>
        </authorList>
    </citation>
    <scope>NUCLEOTIDE SEQUENCE [LARGE SCALE GENOMIC DNA]</scope>
    <source>
        <strain evidence="4 5">HYN0069</strain>
    </source>
</reference>
<dbReference type="GO" id="GO:0016491">
    <property type="term" value="F:oxidoreductase activity"/>
    <property type="evidence" value="ECO:0007669"/>
    <property type="project" value="UniProtKB-KW"/>
</dbReference>
<dbReference type="InterPro" id="IPR050463">
    <property type="entry name" value="Gfo/Idh/MocA_oxidrdct_glycsds"/>
</dbReference>
<dbReference type="InterPro" id="IPR055170">
    <property type="entry name" value="GFO_IDH_MocA-like_dom"/>
</dbReference>
<proteinExistence type="predicted"/>
<dbReference type="AlphaFoldDB" id="A0A2S0UR53"/>
<feature type="domain" description="GFO/IDH/MocA-like oxidoreductase" evidence="3">
    <location>
        <begin position="129"/>
        <end position="270"/>
    </location>
</feature>
<evidence type="ECO:0000259" key="3">
    <source>
        <dbReference type="Pfam" id="PF22725"/>
    </source>
</evidence>
<organism evidence="4 5">
    <name type="scientific">Paragemmobacter aquarius</name>
    <dbReference type="NCBI Taxonomy" id="2169400"/>
    <lineage>
        <taxon>Bacteria</taxon>
        <taxon>Pseudomonadati</taxon>
        <taxon>Pseudomonadota</taxon>
        <taxon>Alphaproteobacteria</taxon>
        <taxon>Rhodobacterales</taxon>
        <taxon>Paracoccaceae</taxon>
        <taxon>Paragemmobacter</taxon>
    </lineage>
</organism>
<dbReference type="InterPro" id="IPR036291">
    <property type="entry name" value="NAD(P)-bd_dom_sf"/>
</dbReference>
<dbReference type="Gene3D" id="3.30.360.10">
    <property type="entry name" value="Dihydrodipicolinate Reductase, domain 2"/>
    <property type="match status" value="1"/>
</dbReference>
<dbReference type="Pfam" id="PF01408">
    <property type="entry name" value="GFO_IDH_MocA"/>
    <property type="match status" value="1"/>
</dbReference>
<dbReference type="Gene3D" id="3.40.50.720">
    <property type="entry name" value="NAD(P)-binding Rossmann-like Domain"/>
    <property type="match status" value="1"/>
</dbReference>
<dbReference type="SUPFAM" id="SSF51735">
    <property type="entry name" value="NAD(P)-binding Rossmann-fold domains"/>
    <property type="match status" value="1"/>
</dbReference>
<name>A0A2S0UR53_9RHOB</name>
<dbReference type="OrthoDB" id="6183734at2"/>
<dbReference type="SUPFAM" id="SSF55347">
    <property type="entry name" value="Glyceraldehyde-3-phosphate dehydrogenase-like, C-terminal domain"/>
    <property type="match status" value="1"/>
</dbReference>
<dbReference type="InterPro" id="IPR000683">
    <property type="entry name" value="Gfo/Idh/MocA-like_OxRdtase_N"/>
</dbReference>
<sequence length="348" mass="36367">MRVLVVGTGGMAENHAAAFAAMDGVELVAGVDTRAEPLAAFCARHRIGRGFASVSEALDWGGFDAVTNVTPDAAHYATVMPFLAAGKHVLCEKPLATNAVQAGAMADAAAQAGVVNMVNLSYRNVAALQRAAVLVRDGAIGRVRHFEASYLQSWLVQPAWGEWRTEAQWLWRLSSAHGSNGVLGDVGIHILDFATFVAGQAAAEVSCRLATFDKAEGGRIGEYVLNANDSATMQLVLEGGAIGTVTATRFASGHLNDLSLRIHGDAGGLEVTFINNVSRLRACVGADLQGAVWRDVDCPAVPTIYARFIAAVRGQGAAVPDFARGAALQRLVDRAGESAGRGCVSLTV</sequence>
<keyword evidence="1" id="KW-0560">Oxidoreductase</keyword>
<protein>
    <submittedName>
        <fullName evidence="4">Oxidoreductase</fullName>
    </submittedName>
</protein>
<dbReference type="PANTHER" id="PTHR43818">
    <property type="entry name" value="BCDNA.GH03377"/>
    <property type="match status" value="1"/>
</dbReference>
<accession>A0A2S0UR53</accession>
<evidence type="ECO:0000259" key="2">
    <source>
        <dbReference type="Pfam" id="PF01408"/>
    </source>
</evidence>
<dbReference type="EMBL" id="CP028918">
    <property type="protein sequence ID" value="AWB50250.1"/>
    <property type="molecule type" value="Genomic_DNA"/>
</dbReference>
<gene>
    <name evidence="4" type="ORF">HYN69_06200</name>
</gene>